<name>A0A975Q286_9SPHN</name>
<keyword evidence="7" id="KW-1185">Reference proteome</keyword>
<dbReference type="EMBL" id="CP073910">
    <property type="protein sequence ID" value="QUT06178.1"/>
    <property type="molecule type" value="Genomic_DNA"/>
</dbReference>
<dbReference type="RefSeq" id="WP_212609613.1">
    <property type="nucleotide sequence ID" value="NZ_CP073910.1"/>
</dbReference>
<accession>A0A975Q286</accession>
<protein>
    <submittedName>
        <fullName evidence="6">EI24 domain-containing protein</fullName>
    </submittedName>
</protein>
<evidence type="ECO:0000256" key="2">
    <source>
        <dbReference type="ARBA" id="ARBA00022692"/>
    </source>
</evidence>
<evidence type="ECO:0000256" key="1">
    <source>
        <dbReference type="ARBA" id="ARBA00004141"/>
    </source>
</evidence>
<dbReference type="Proteomes" id="UP000681425">
    <property type="component" value="Chromosome"/>
</dbReference>
<feature type="transmembrane region" description="Helical" evidence="5">
    <location>
        <begin position="183"/>
        <end position="214"/>
    </location>
</feature>
<dbReference type="KEGG" id="spph:KFK14_01410"/>
<dbReference type="AlphaFoldDB" id="A0A975Q286"/>
<organism evidence="6 7">
    <name type="scientific">Sphingobium phenoxybenzoativorans</name>
    <dbReference type="NCBI Taxonomy" id="1592790"/>
    <lineage>
        <taxon>Bacteria</taxon>
        <taxon>Pseudomonadati</taxon>
        <taxon>Pseudomonadota</taxon>
        <taxon>Alphaproteobacteria</taxon>
        <taxon>Sphingomonadales</taxon>
        <taxon>Sphingomonadaceae</taxon>
        <taxon>Sphingobium</taxon>
    </lineage>
</organism>
<evidence type="ECO:0000256" key="5">
    <source>
        <dbReference type="SAM" id="Phobius"/>
    </source>
</evidence>
<comment type="subcellular location">
    <subcellularLocation>
        <location evidence="1">Membrane</location>
        <topology evidence="1">Multi-pass membrane protein</topology>
    </subcellularLocation>
</comment>
<dbReference type="Pfam" id="PF07264">
    <property type="entry name" value="EI24"/>
    <property type="match status" value="1"/>
</dbReference>
<evidence type="ECO:0000313" key="6">
    <source>
        <dbReference type="EMBL" id="QUT06178.1"/>
    </source>
</evidence>
<keyword evidence="3 5" id="KW-1133">Transmembrane helix</keyword>
<dbReference type="InterPro" id="IPR059112">
    <property type="entry name" value="CysZ/EI24"/>
</dbReference>
<evidence type="ECO:0000256" key="4">
    <source>
        <dbReference type="ARBA" id="ARBA00023136"/>
    </source>
</evidence>
<evidence type="ECO:0000313" key="7">
    <source>
        <dbReference type="Proteomes" id="UP000681425"/>
    </source>
</evidence>
<sequence>MIVKALFRALPQIFHPATRAVLAKSLGLTLLIFVALGIGAGFGLRYFFVWMGWSEGGLAGAAAAIVVVVLTAWLLFRAVAMAVLGLFSDAIVIAVEQESYPQAAAGAHSLSMAVGMRFALRSLLRTVGWNLLALPLYIALLVTGVGTLALFLALNGHLLGKDLADMVEGRHPELPAIPHGTRWAMGIVSALLFLVPVANLLAPIWSAAMAVHVLHGRRERTA</sequence>
<feature type="transmembrane region" description="Helical" evidence="5">
    <location>
        <begin position="21"/>
        <end position="44"/>
    </location>
</feature>
<proteinExistence type="predicted"/>
<keyword evidence="4 5" id="KW-0472">Membrane</keyword>
<reference evidence="6" key="1">
    <citation type="submission" date="2021-04" db="EMBL/GenBank/DDBJ databases">
        <title>Isolation of p-tert-butylphenol degrading bacteria Sphingobium phenoxybenzoativorans Tas13 from active sludge.</title>
        <authorList>
            <person name="Li Y."/>
        </authorList>
    </citation>
    <scope>NUCLEOTIDE SEQUENCE</scope>
    <source>
        <strain evidence="6">Tas13</strain>
    </source>
</reference>
<gene>
    <name evidence="6" type="ORF">KFK14_01410</name>
</gene>
<evidence type="ECO:0000256" key="3">
    <source>
        <dbReference type="ARBA" id="ARBA00022989"/>
    </source>
</evidence>
<keyword evidence="2 5" id="KW-0812">Transmembrane</keyword>
<feature type="transmembrane region" description="Helical" evidence="5">
    <location>
        <begin position="131"/>
        <end position="154"/>
    </location>
</feature>
<feature type="transmembrane region" description="Helical" evidence="5">
    <location>
        <begin position="56"/>
        <end position="76"/>
    </location>
</feature>